<keyword evidence="8 14" id="KW-0833">Ubl conjugation pathway</keyword>
<evidence type="ECO:0000256" key="6">
    <source>
        <dbReference type="ARBA" id="ARBA00022723"/>
    </source>
</evidence>
<evidence type="ECO:0000256" key="13">
    <source>
        <dbReference type="PROSITE-ProRule" id="PRU00175"/>
    </source>
</evidence>
<comment type="catalytic activity">
    <reaction evidence="1 14">
        <text>S-ubiquitinyl-[E2 ubiquitin-conjugating enzyme]-L-cysteine + [acceptor protein]-L-lysine = [E2 ubiquitin-conjugating enzyme]-L-cysteine + N(6)-ubiquitinyl-[acceptor protein]-L-lysine.</text>
        <dbReference type="EC" id="2.3.2.27"/>
    </reaction>
</comment>
<feature type="compositionally biased region" description="Basic and acidic residues" evidence="16">
    <location>
        <begin position="1"/>
        <end position="14"/>
    </location>
</feature>
<evidence type="ECO:0000313" key="19">
    <source>
        <dbReference type="Proteomes" id="UP000053815"/>
    </source>
</evidence>
<keyword evidence="11 14" id="KW-0175">Coiled coil</keyword>
<protein>
    <recommendedName>
        <fullName evidence="14">E3 ubiquitin protein ligase</fullName>
        <ecNumber evidence="14">2.3.2.27</ecNumber>
    </recommendedName>
</protein>
<dbReference type="GO" id="GO:0008270">
    <property type="term" value="F:zinc ion binding"/>
    <property type="evidence" value="ECO:0007669"/>
    <property type="project" value="UniProtKB-KW"/>
</dbReference>
<reference evidence="18" key="1">
    <citation type="submission" date="2014-09" db="EMBL/GenBank/DDBJ databases">
        <title>Draft genome sequence of an oleaginous Mucoromycotina fungus Mucor ambiguus NBRC6742.</title>
        <authorList>
            <person name="Takeda I."/>
            <person name="Yamane N."/>
            <person name="Morita T."/>
            <person name="Tamano K."/>
            <person name="Machida M."/>
            <person name="Baker S."/>
            <person name="Koike H."/>
        </authorList>
    </citation>
    <scope>NUCLEOTIDE SEQUENCE</scope>
    <source>
        <strain evidence="18">NBRC 6742</strain>
    </source>
</reference>
<dbReference type="STRING" id="91626.A0A0C9LVH7"/>
<dbReference type="SUPFAM" id="SSF57850">
    <property type="entry name" value="RING/U-box"/>
    <property type="match status" value="1"/>
</dbReference>
<dbReference type="GO" id="GO:0033503">
    <property type="term" value="C:HULC complex"/>
    <property type="evidence" value="ECO:0007669"/>
    <property type="project" value="TreeGrafter"/>
</dbReference>
<sequence>MSKLEDNTKRRSNEVEEQSVTPRPPKKRFLSRASSPDDDADDNEDTSDTFKEPLEAFRKDAISRQWKDYIRSVERLKTYIDQAETKKVESQEHLELWEDSFQKLQTFLCNIIQEGMSSLGQSTNAMDIDQVSTKRLLQESWAKELAPNMLKAFNNKDYHELTVSKLNQLIESWISKRDSITTGFQSVFEEGSLKEIQKDHERVLSAWVKGQRSLQDMKNRFKMTNFKYLVLSEELRILNDQLELTETNLRGAQAELEKIQAQSSVKNEDTAMTEVTSSTSNPTHSESSSATTAVASTSTCAGAGATSSSAASALAATPASSINTTVDGAPVVVNSQGVAQDPLIHAQQLLEQRLRDINMIKEDRIGLKQQIARLEMDLICVPESRIYKAPICRQLSQSRAYNKDKCNRLSDICHDLQNALEDLQANRRRLIKELDSEQVNHSRKLQEELRKLDEDLTRIREQRDALQMTLEERKAATEAGRASIAELKVIADTRKERVNYLETEVLRLQKKMAARTGVKEYYDLLMNSDGREPLLLPLQNELKALEEQVQAAKDVCINQAHIPQETVESELAQISKLKQLELDVAKFEEKYGFHPSADVDDGQVQQVLQDRIDTEKALIAKATQKISNLEATEKQLLGEIENVAKAYGDLEEENMTRVKALAAAEDEIIKLQTERVKYSQTFTALNKSKDAHNMVAIALNKQNEKQLAHIKQLNEREKNLNNQLTCLERELTASNNVYDVYKTKSDEAKLTLDELKEKTSFSKSKISELQKSILDKVRLIEEGVYSRLRLEESCELLKRKVDSTNKVERPAEMKLRKEREEYRSLLNCSSCRVRLKSHIILKCMHTFCKECLESTKRCPSCDEPFNHHDVKQFYF</sequence>
<evidence type="ECO:0000256" key="7">
    <source>
        <dbReference type="ARBA" id="ARBA00022771"/>
    </source>
</evidence>
<proteinExistence type="inferred from homology"/>
<evidence type="ECO:0000256" key="1">
    <source>
        <dbReference type="ARBA" id="ARBA00000900"/>
    </source>
</evidence>
<organism evidence="18">
    <name type="scientific">Mucor ambiguus</name>
    <dbReference type="NCBI Taxonomy" id="91626"/>
    <lineage>
        <taxon>Eukaryota</taxon>
        <taxon>Fungi</taxon>
        <taxon>Fungi incertae sedis</taxon>
        <taxon>Mucoromycota</taxon>
        <taxon>Mucoromycotina</taxon>
        <taxon>Mucoromycetes</taxon>
        <taxon>Mucorales</taxon>
        <taxon>Mucorineae</taxon>
        <taxon>Mucoraceae</taxon>
        <taxon>Mucor</taxon>
    </lineage>
</organism>
<dbReference type="GO" id="GO:0061630">
    <property type="term" value="F:ubiquitin protein ligase activity"/>
    <property type="evidence" value="ECO:0007669"/>
    <property type="project" value="UniProtKB-EC"/>
</dbReference>
<dbReference type="Pfam" id="PF08647">
    <property type="entry name" value="BRE1"/>
    <property type="match status" value="1"/>
</dbReference>
<keyword evidence="7 13" id="KW-0863">Zinc-finger</keyword>
<evidence type="ECO:0000259" key="17">
    <source>
        <dbReference type="PROSITE" id="PS50089"/>
    </source>
</evidence>
<feature type="coiled-coil region" evidence="15">
    <location>
        <begin position="612"/>
        <end position="772"/>
    </location>
</feature>
<dbReference type="PROSITE" id="PS00518">
    <property type="entry name" value="ZF_RING_1"/>
    <property type="match status" value="1"/>
</dbReference>
<keyword evidence="19" id="KW-1185">Reference proteome</keyword>
<evidence type="ECO:0000256" key="2">
    <source>
        <dbReference type="ARBA" id="ARBA00004123"/>
    </source>
</evidence>
<evidence type="ECO:0000256" key="10">
    <source>
        <dbReference type="ARBA" id="ARBA00022853"/>
    </source>
</evidence>
<evidence type="ECO:0000256" key="12">
    <source>
        <dbReference type="ARBA" id="ARBA00023242"/>
    </source>
</evidence>
<evidence type="ECO:0000256" key="5">
    <source>
        <dbReference type="ARBA" id="ARBA00022679"/>
    </source>
</evidence>
<evidence type="ECO:0000313" key="18">
    <source>
        <dbReference type="EMBL" id="GAN06795.1"/>
    </source>
</evidence>
<keyword evidence="10 14" id="KW-0156">Chromatin regulator</keyword>
<evidence type="ECO:0000256" key="9">
    <source>
        <dbReference type="ARBA" id="ARBA00022833"/>
    </source>
</evidence>
<feature type="compositionally biased region" description="Low complexity" evidence="16">
    <location>
        <begin position="276"/>
        <end position="291"/>
    </location>
</feature>
<keyword evidence="5 14" id="KW-0808">Transferase</keyword>
<name>A0A0C9LVH7_9FUNG</name>
<dbReference type="InterPro" id="IPR013083">
    <property type="entry name" value="Znf_RING/FYVE/PHD"/>
</dbReference>
<evidence type="ECO:0000256" key="14">
    <source>
        <dbReference type="RuleBase" id="RU365038"/>
    </source>
</evidence>
<dbReference type="InterPro" id="IPR001841">
    <property type="entry name" value="Znf_RING"/>
</dbReference>
<comment type="pathway">
    <text evidence="3 14">Protein modification; protein ubiquitination.</text>
</comment>
<dbReference type="GO" id="GO:0016567">
    <property type="term" value="P:protein ubiquitination"/>
    <property type="evidence" value="ECO:0007669"/>
    <property type="project" value="UniProtKB-UniRule"/>
</dbReference>
<gene>
    <name evidence="18" type="ORF">MAM1_0136c06285</name>
</gene>
<dbReference type="AlphaFoldDB" id="A0A0C9LVH7"/>
<feature type="compositionally biased region" description="Acidic residues" evidence="16">
    <location>
        <begin position="36"/>
        <end position="47"/>
    </location>
</feature>
<keyword evidence="6 14" id="KW-0479">Metal-binding</keyword>
<dbReference type="InterPro" id="IPR017907">
    <property type="entry name" value="Znf_RING_CS"/>
</dbReference>
<keyword evidence="12 14" id="KW-0539">Nucleus</keyword>
<comment type="subcellular location">
    <subcellularLocation>
        <location evidence="2 14">Nucleus</location>
    </subcellularLocation>
</comment>
<evidence type="ECO:0000256" key="8">
    <source>
        <dbReference type="ARBA" id="ARBA00022786"/>
    </source>
</evidence>
<dbReference type="Gene3D" id="3.30.40.10">
    <property type="entry name" value="Zinc/RING finger domain, C3HC4 (zinc finger)"/>
    <property type="match status" value="1"/>
</dbReference>
<dbReference type="GO" id="GO:0005634">
    <property type="term" value="C:nucleus"/>
    <property type="evidence" value="ECO:0007669"/>
    <property type="project" value="UniProtKB-SubCell"/>
</dbReference>
<feature type="region of interest" description="Disordered" evidence="16">
    <location>
        <begin position="260"/>
        <end position="291"/>
    </location>
</feature>
<dbReference type="PROSITE" id="PS50089">
    <property type="entry name" value="ZF_RING_2"/>
    <property type="match status" value="1"/>
</dbReference>
<accession>A0A0C9LVH7</accession>
<dbReference type="GO" id="GO:0006325">
    <property type="term" value="P:chromatin organization"/>
    <property type="evidence" value="ECO:0007669"/>
    <property type="project" value="UniProtKB-KW"/>
</dbReference>
<evidence type="ECO:0000256" key="15">
    <source>
        <dbReference type="SAM" id="Coils"/>
    </source>
</evidence>
<evidence type="ECO:0000256" key="16">
    <source>
        <dbReference type="SAM" id="MobiDB-lite"/>
    </source>
</evidence>
<dbReference type="UniPathway" id="UPA00143"/>
<evidence type="ECO:0000256" key="3">
    <source>
        <dbReference type="ARBA" id="ARBA00004906"/>
    </source>
</evidence>
<dbReference type="EC" id="2.3.2.27" evidence="14"/>
<feature type="region of interest" description="Disordered" evidence="16">
    <location>
        <begin position="1"/>
        <end position="52"/>
    </location>
</feature>
<evidence type="ECO:0000256" key="4">
    <source>
        <dbReference type="ARBA" id="ARBA00005555"/>
    </source>
</evidence>
<dbReference type="OrthoDB" id="10266039at2759"/>
<evidence type="ECO:0000256" key="11">
    <source>
        <dbReference type="ARBA" id="ARBA00023054"/>
    </source>
</evidence>
<dbReference type="Proteomes" id="UP000053815">
    <property type="component" value="Unassembled WGS sequence"/>
</dbReference>
<dbReference type="EMBL" id="DF836425">
    <property type="protein sequence ID" value="GAN06795.1"/>
    <property type="molecule type" value="Genomic_DNA"/>
</dbReference>
<dbReference type="PANTHER" id="PTHR23163:SF0">
    <property type="entry name" value="E3 UBIQUITIN-PROTEIN LIGASE BRE1"/>
    <property type="match status" value="1"/>
</dbReference>
<keyword evidence="9 14" id="KW-0862">Zinc</keyword>
<comment type="similarity">
    <text evidence="4 14">Belongs to the BRE1 family.</text>
</comment>
<feature type="coiled-coil region" evidence="15">
    <location>
        <begin position="406"/>
        <end position="469"/>
    </location>
</feature>
<feature type="domain" description="RING-type" evidence="17">
    <location>
        <begin position="828"/>
        <end position="862"/>
    </location>
</feature>
<dbReference type="InterPro" id="IPR013956">
    <property type="entry name" value="E3_ubiquit_lig_Bre1"/>
</dbReference>
<dbReference type="PANTHER" id="PTHR23163">
    <property type="entry name" value="RING FINGER PROTEIN-RELATED"/>
    <property type="match status" value="1"/>
</dbReference>